<dbReference type="Proteomes" id="UP000520814">
    <property type="component" value="Unassembled WGS sequence"/>
</dbReference>
<feature type="transmembrane region" description="Helical" evidence="1">
    <location>
        <begin position="416"/>
        <end position="434"/>
    </location>
</feature>
<organism evidence="2 3">
    <name type="scientific">Armatimonas rosea</name>
    <dbReference type="NCBI Taxonomy" id="685828"/>
    <lineage>
        <taxon>Bacteria</taxon>
        <taxon>Bacillati</taxon>
        <taxon>Armatimonadota</taxon>
        <taxon>Armatimonadia</taxon>
        <taxon>Armatimonadales</taxon>
        <taxon>Armatimonadaceae</taxon>
        <taxon>Armatimonas</taxon>
    </lineage>
</organism>
<dbReference type="AlphaFoldDB" id="A0A7W9SQJ4"/>
<sequence length="562" mass="59917">MKRWNVLAAGLIAATFVSLSLVPLTRGALRFDMQLAAGQPLLGSTLLDLGLKQSDMPFGGAGPALVVNPTMRPSGSTELPVRLAETLLLSGRAKWSALQALAAEAPQEPAVHAALARMACKNGGAVGVGHEDLQEELSPPQKNRYTSIPNPDEAGDAAIMLRSCAAGERLDPDNAYFPAMAAVAHLSLNQDSAAQAALHRAVNKPRWYEYIDVEAAGRVRHAELVSGPQNSLTKSASYAGILFPHYAALRGMARVFTAHAMHLEQLEQAGDLKAGLALRHETAQLGAKMRGQSSSLIGALVGIAMVRVAEGRPVGAPALKTEDDASRQQSDARFLEFVTRTDPAQVAWWQKELAAGATCRAIVKNTDASAFGAPTLFETQWKLLAGLALLGAVVLLCTLSGLSYLQPWLGRRVGHLAPFVALAIFLGVAAWGAWQGLGNFRNFMALTGVFQGLAGDGSSNSQAIWNAVTRTLYGEWALIALALLTPLVYLGVVAFPKRGKRFSITARLCQSALPVAALLTVVYTIHLTAFCLRERTVEHQLQQVLAHEGRTIAQAIGQTWPD</sequence>
<dbReference type="RefSeq" id="WP_184195181.1">
    <property type="nucleotide sequence ID" value="NZ_JACHGW010000002.1"/>
</dbReference>
<evidence type="ECO:0000313" key="2">
    <source>
        <dbReference type="EMBL" id="MBB6050363.1"/>
    </source>
</evidence>
<keyword evidence="1" id="KW-0472">Membrane</keyword>
<feature type="transmembrane region" description="Helical" evidence="1">
    <location>
        <begin position="508"/>
        <end position="530"/>
    </location>
</feature>
<dbReference type="EMBL" id="JACHGW010000002">
    <property type="protein sequence ID" value="MBB6050363.1"/>
    <property type="molecule type" value="Genomic_DNA"/>
</dbReference>
<feature type="transmembrane region" description="Helical" evidence="1">
    <location>
        <begin position="476"/>
        <end position="496"/>
    </location>
</feature>
<name>A0A7W9SQJ4_ARMRO</name>
<accession>A0A7W9SQJ4</accession>
<evidence type="ECO:0000313" key="3">
    <source>
        <dbReference type="Proteomes" id="UP000520814"/>
    </source>
</evidence>
<proteinExistence type="predicted"/>
<evidence type="ECO:0000256" key="1">
    <source>
        <dbReference type="SAM" id="Phobius"/>
    </source>
</evidence>
<gene>
    <name evidence="2" type="ORF">HNQ39_002154</name>
</gene>
<feature type="transmembrane region" description="Helical" evidence="1">
    <location>
        <begin position="383"/>
        <end position="404"/>
    </location>
</feature>
<keyword evidence="3" id="KW-1185">Reference proteome</keyword>
<keyword evidence="1" id="KW-1133">Transmembrane helix</keyword>
<protein>
    <submittedName>
        <fullName evidence="2">Uncharacterized protein</fullName>
    </submittedName>
</protein>
<comment type="caution">
    <text evidence="2">The sequence shown here is derived from an EMBL/GenBank/DDBJ whole genome shotgun (WGS) entry which is preliminary data.</text>
</comment>
<reference evidence="2 3" key="1">
    <citation type="submission" date="2020-08" db="EMBL/GenBank/DDBJ databases">
        <title>Genomic Encyclopedia of Type Strains, Phase IV (KMG-IV): sequencing the most valuable type-strain genomes for metagenomic binning, comparative biology and taxonomic classification.</title>
        <authorList>
            <person name="Goeker M."/>
        </authorList>
    </citation>
    <scope>NUCLEOTIDE SEQUENCE [LARGE SCALE GENOMIC DNA]</scope>
    <source>
        <strain evidence="2 3">DSM 23562</strain>
    </source>
</reference>
<keyword evidence="1" id="KW-0812">Transmembrane</keyword>